<proteinExistence type="predicted"/>
<dbReference type="EMBL" id="CT573213">
    <property type="protein sequence ID" value="CAJ60120.1"/>
    <property type="molecule type" value="Genomic_DNA"/>
</dbReference>
<name>Q0RQQ3_FRAAA</name>
<dbReference type="Proteomes" id="UP000000657">
    <property type="component" value="Chromosome"/>
</dbReference>
<dbReference type="eggNOG" id="ENOG5033A70">
    <property type="taxonomic scope" value="Bacteria"/>
</dbReference>
<keyword evidence="3" id="KW-1185">Reference proteome</keyword>
<feature type="transmembrane region" description="Helical" evidence="1">
    <location>
        <begin position="18"/>
        <end position="39"/>
    </location>
</feature>
<keyword evidence="1" id="KW-0472">Membrane</keyword>
<keyword evidence="1" id="KW-1133">Transmembrane helix</keyword>
<dbReference type="STRING" id="326424.FRAAL1464"/>
<protein>
    <submittedName>
        <fullName evidence="2">Membrane protein</fullName>
    </submittedName>
</protein>
<evidence type="ECO:0000313" key="2">
    <source>
        <dbReference type="EMBL" id="CAJ60120.1"/>
    </source>
</evidence>
<feature type="transmembrane region" description="Helical" evidence="1">
    <location>
        <begin position="69"/>
        <end position="90"/>
    </location>
</feature>
<dbReference type="HOGENOM" id="CLU_176213_1_1_11"/>
<keyword evidence="1" id="KW-0812">Transmembrane</keyword>
<organism evidence="2 3">
    <name type="scientific">Frankia alni (strain DSM 45986 / CECT 9034 / ACN14a)</name>
    <dbReference type="NCBI Taxonomy" id="326424"/>
    <lineage>
        <taxon>Bacteria</taxon>
        <taxon>Bacillati</taxon>
        <taxon>Actinomycetota</taxon>
        <taxon>Actinomycetes</taxon>
        <taxon>Frankiales</taxon>
        <taxon>Frankiaceae</taxon>
        <taxon>Frankia</taxon>
    </lineage>
</organism>
<evidence type="ECO:0000256" key="1">
    <source>
        <dbReference type="SAM" id="Phobius"/>
    </source>
</evidence>
<gene>
    <name evidence="2" type="ordered locus">FRAAL1464</name>
</gene>
<reference evidence="2 3" key="1">
    <citation type="journal article" date="2007" name="Genome Res.">
        <title>Genome characteristics of facultatively symbiotic Frankia sp. strains reflect host range and host plant biogeography.</title>
        <authorList>
            <person name="Normand P."/>
            <person name="Lapierre P."/>
            <person name="Tisa L.S."/>
            <person name="Gogarten J.P."/>
            <person name="Alloisio N."/>
            <person name="Bagnarol E."/>
            <person name="Bassi C.A."/>
            <person name="Berry A.M."/>
            <person name="Bickhart D.M."/>
            <person name="Choisne N."/>
            <person name="Couloux A."/>
            <person name="Cournoyer B."/>
            <person name="Cruveiller S."/>
            <person name="Daubin V."/>
            <person name="Demange N."/>
            <person name="Francino M.P."/>
            <person name="Goltsman E."/>
            <person name="Huang Y."/>
            <person name="Kopp O.R."/>
            <person name="Labarre L."/>
            <person name="Lapidus A."/>
            <person name="Lavire C."/>
            <person name="Marechal J."/>
            <person name="Martinez M."/>
            <person name="Mastronunzio J.E."/>
            <person name="Mullin B.C."/>
            <person name="Niemann J."/>
            <person name="Pujic P."/>
            <person name="Rawnsley T."/>
            <person name="Rouy Z."/>
            <person name="Schenowitz C."/>
            <person name="Sellstedt A."/>
            <person name="Tavares F."/>
            <person name="Tomkins J.P."/>
            <person name="Vallenet D."/>
            <person name="Valverde C."/>
            <person name="Wall L.G."/>
            <person name="Wang Y."/>
            <person name="Medigue C."/>
            <person name="Benson D.R."/>
        </authorList>
    </citation>
    <scope>NUCLEOTIDE SEQUENCE [LARGE SCALE GENOMIC DNA]</scope>
    <source>
        <strain evidence="3">DSM 45986 / CECT 9034 / ACN14a</strain>
    </source>
</reference>
<sequence length="96" mass="9432">MDVTKGEAGMDSWIDLDALWKIVVIGLLAGAGLPALFAVGLRAVSLPGRGGVPAVDEAGGDRVIGTNPLGIAAGAACFAVVLAAIGWGIYSVVAGT</sequence>
<accession>Q0RQQ3</accession>
<evidence type="ECO:0000313" key="3">
    <source>
        <dbReference type="Proteomes" id="UP000000657"/>
    </source>
</evidence>
<dbReference type="KEGG" id="fal:FRAAL1464"/>
<dbReference type="AlphaFoldDB" id="Q0RQQ3"/>